<name>A0A922L0V5_DERFA</name>
<keyword evidence="3" id="KW-1185">Reference proteome</keyword>
<organism evidence="2 3">
    <name type="scientific">Dermatophagoides farinae</name>
    <name type="common">American house dust mite</name>
    <dbReference type="NCBI Taxonomy" id="6954"/>
    <lineage>
        <taxon>Eukaryota</taxon>
        <taxon>Metazoa</taxon>
        <taxon>Ecdysozoa</taxon>
        <taxon>Arthropoda</taxon>
        <taxon>Chelicerata</taxon>
        <taxon>Arachnida</taxon>
        <taxon>Acari</taxon>
        <taxon>Acariformes</taxon>
        <taxon>Sarcoptiformes</taxon>
        <taxon>Astigmata</taxon>
        <taxon>Psoroptidia</taxon>
        <taxon>Analgoidea</taxon>
        <taxon>Pyroglyphidae</taxon>
        <taxon>Dermatophagoidinae</taxon>
        <taxon>Dermatophagoides</taxon>
    </lineage>
</organism>
<reference evidence="2" key="1">
    <citation type="submission" date="2013-05" db="EMBL/GenBank/DDBJ databases">
        <authorList>
            <person name="Yim A.K.Y."/>
            <person name="Chan T.F."/>
            <person name="Ji K.M."/>
            <person name="Liu X.Y."/>
            <person name="Zhou J.W."/>
            <person name="Li R.Q."/>
            <person name="Yang K.Y."/>
            <person name="Li J."/>
            <person name="Li M."/>
            <person name="Law P.T.W."/>
            <person name="Wu Y.L."/>
            <person name="Cai Z.L."/>
            <person name="Qin H."/>
            <person name="Bao Y."/>
            <person name="Leung R.K.K."/>
            <person name="Ng P.K.S."/>
            <person name="Zou J."/>
            <person name="Zhong X.J."/>
            <person name="Ran P.X."/>
            <person name="Zhong N.S."/>
            <person name="Liu Z.G."/>
            <person name="Tsui S.K.W."/>
        </authorList>
    </citation>
    <scope>NUCLEOTIDE SEQUENCE</scope>
    <source>
        <strain evidence="2">Derf</strain>
        <tissue evidence="2">Whole organism</tissue>
    </source>
</reference>
<evidence type="ECO:0000313" key="2">
    <source>
        <dbReference type="EMBL" id="KAH9507098.1"/>
    </source>
</evidence>
<gene>
    <name evidence="2" type="ORF">DERF_011800</name>
</gene>
<sequence length="85" mass="10292">MKKILCRQICNNQHHKRFQKKRSTVDSVESIFKQLEYIKQLSEEILEILEKDYSLVKQKYPKEEDPFKAESQRKINEMTSSESRK</sequence>
<feature type="region of interest" description="Disordered" evidence="1">
    <location>
        <begin position="64"/>
        <end position="85"/>
    </location>
</feature>
<reference evidence="2" key="2">
    <citation type="journal article" date="2022" name="Res Sq">
        <title>Comparative Genomics Reveals Insights into the Divergent Evolution of Astigmatic Mites and Household Pest Adaptations.</title>
        <authorList>
            <person name="Xiong Q."/>
            <person name="Wan A.T.-Y."/>
            <person name="Liu X.-Y."/>
            <person name="Fung C.S.-H."/>
            <person name="Xiao X."/>
            <person name="Malainual N."/>
            <person name="Hou J."/>
            <person name="Wang L."/>
            <person name="Wang M."/>
            <person name="Yang K."/>
            <person name="Cui Y."/>
            <person name="Leung E."/>
            <person name="Nong W."/>
            <person name="Shin S.-K."/>
            <person name="Au S."/>
            <person name="Jeong K.Y."/>
            <person name="Chew F.T."/>
            <person name="Hui J."/>
            <person name="Leung T.F."/>
            <person name="Tungtrongchitr A."/>
            <person name="Zhong N."/>
            <person name="Liu Z."/>
            <person name="Tsui S."/>
        </authorList>
    </citation>
    <scope>NUCLEOTIDE SEQUENCE</scope>
    <source>
        <strain evidence="2">Derf</strain>
        <tissue evidence="2">Whole organism</tissue>
    </source>
</reference>
<evidence type="ECO:0000313" key="3">
    <source>
        <dbReference type="Proteomes" id="UP000790347"/>
    </source>
</evidence>
<proteinExistence type="predicted"/>
<dbReference type="EMBL" id="ASGP02000005">
    <property type="protein sequence ID" value="KAH9507098.1"/>
    <property type="molecule type" value="Genomic_DNA"/>
</dbReference>
<dbReference type="Proteomes" id="UP000790347">
    <property type="component" value="Unassembled WGS sequence"/>
</dbReference>
<accession>A0A922L0V5</accession>
<protein>
    <submittedName>
        <fullName evidence="2">Uncharacterized protein</fullName>
    </submittedName>
</protein>
<comment type="caution">
    <text evidence="2">The sequence shown here is derived from an EMBL/GenBank/DDBJ whole genome shotgun (WGS) entry which is preliminary data.</text>
</comment>
<evidence type="ECO:0000256" key="1">
    <source>
        <dbReference type="SAM" id="MobiDB-lite"/>
    </source>
</evidence>
<dbReference type="AlphaFoldDB" id="A0A922L0V5"/>